<dbReference type="Gene3D" id="2.30.38.10">
    <property type="entry name" value="Luciferase, Domain 3"/>
    <property type="match status" value="1"/>
</dbReference>
<keyword evidence="3" id="KW-1185">Reference proteome</keyword>
<dbReference type="Gene3D" id="3.30.300.30">
    <property type="match status" value="1"/>
</dbReference>
<dbReference type="Pfam" id="PF13193">
    <property type="entry name" value="AMP-binding_C"/>
    <property type="match status" value="1"/>
</dbReference>
<organism evidence="2 3">
    <name type="scientific">Xenorhabdus yunnanensis</name>
    <dbReference type="NCBI Taxonomy" id="3025878"/>
    <lineage>
        <taxon>Bacteria</taxon>
        <taxon>Pseudomonadati</taxon>
        <taxon>Pseudomonadota</taxon>
        <taxon>Gammaproteobacteria</taxon>
        <taxon>Enterobacterales</taxon>
        <taxon>Morganellaceae</taxon>
        <taxon>Xenorhabdus</taxon>
    </lineage>
</organism>
<dbReference type="Pfam" id="PF00501">
    <property type="entry name" value="AMP-binding"/>
    <property type="match status" value="1"/>
</dbReference>
<dbReference type="InterPro" id="IPR045851">
    <property type="entry name" value="AMP-bd_C_sf"/>
</dbReference>
<evidence type="ECO:0000313" key="2">
    <source>
        <dbReference type="EMBL" id="MDC9588292.1"/>
    </source>
</evidence>
<dbReference type="Proteomes" id="UP001217178">
    <property type="component" value="Unassembled WGS sequence"/>
</dbReference>
<dbReference type="InterPro" id="IPR009081">
    <property type="entry name" value="PP-bd_ACP"/>
</dbReference>
<dbReference type="InterPro" id="IPR010071">
    <property type="entry name" value="AA_adenyl_dom"/>
</dbReference>
<dbReference type="CDD" id="cd12116">
    <property type="entry name" value="A_NRPS_Ta1_like"/>
    <property type="match status" value="1"/>
</dbReference>
<evidence type="ECO:0000259" key="1">
    <source>
        <dbReference type="PROSITE" id="PS50075"/>
    </source>
</evidence>
<dbReference type="PROSITE" id="PS00455">
    <property type="entry name" value="AMP_BINDING"/>
    <property type="match status" value="1"/>
</dbReference>
<dbReference type="Gene3D" id="1.10.1200.10">
    <property type="entry name" value="ACP-like"/>
    <property type="match status" value="1"/>
</dbReference>
<gene>
    <name evidence="2" type="ORF">PSI23_02915</name>
</gene>
<proteinExistence type="predicted"/>
<protein>
    <submittedName>
        <fullName evidence="2">Amino acid adenylation domain-containing protein</fullName>
    </submittedName>
</protein>
<dbReference type="InterPro" id="IPR001242">
    <property type="entry name" value="Condensation_dom"/>
</dbReference>
<dbReference type="PROSITE" id="PS50075">
    <property type="entry name" value="CARRIER"/>
    <property type="match status" value="1"/>
</dbReference>
<dbReference type="Pfam" id="PF00550">
    <property type="entry name" value="PP-binding"/>
    <property type="match status" value="1"/>
</dbReference>
<dbReference type="InterPro" id="IPR025110">
    <property type="entry name" value="AMP-bd_C"/>
</dbReference>
<dbReference type="RefSeq" id="WP_273553665.1">
    <property type="nucleotide sequence ID" value="NZ_JAQRFI010000004.1"/>
</dbReference>
<dbReference type="SUPFAM" id="SSF47336">
    <property type="entry name" value="ACP-like"/>
    <property type="match status" value="1"/>
</dbReference>
<dbReference type="InterPro" id="IPR020845">
    <property type="entry name" value="AMP-binding_CS"/>
</dbReference>
<dbReference type="PANTHER" id="PTHR45527:SF1">
    <property type="entry name" value="FATTY ACID SYNTHASE"/>
    <property type="match status" value="1"/>
</dbReference>
<dbReference type="Gene3D" id="3.40.50.980">
    <property type="match status" value="2"/>
</dbReference>
<feature type="domain" description="Carrier" evidence="1">
    <location>
        <begin position="998"/>
        <end position="1073"/>
    </location>
</feature>
<dbReference type="NCBIfam" id="TIGR01733">
    <property type="entry name" value="AA-adenyl-dom"/>
    <property type="match status" value="1"/>
</dbReference>
<sequence>MNYPEKLKPFPLSEAQSSRWFQYQIDPDKRGQNNSAFCARIKGLTTESLEEALNKLVERHPMLRASFGLYHGELGYCIADSSEITLTIHDAQHLSEETLKQRVQDDCWHPFDLAHPLRVYASWYQCNPQESVMVLTFDHLAVDGWSYWVLLDELDALLCAKPLEPAPENRFHNYVEWQQKWLNSASAKKQQQFWQNTLSGNLAVSQWPPKNSTLPTTGKVSLNKIIGKSLTHKLQALAQKYDNSLFAIFLAAYQILLSRYTEVDDVIIGSIMPGRGRARWGKLVGEFINPVALRCQIDGDMTVQEHITQATKTIRQGIENQKYPFSKVLEQLKLQRNAEVHPVFQTVMIFQKARYIGDLTTLWMAENDNVTVQWGNAELRPFPYPLYADVPVPLMMNVLEVGDQIGYAFHYDTAIFDAEFISRFMQNLLTLLETMVDDEQLSVNRLPLMDEQTRQQVIHDFNDTEKPFPQHALIHQLIEQQVERNPAATALLYGNTQLSYMELNQRANQLAHALVEAGIHPDDRIAICMERSLDMVIALLGVLKAGAAYVPLDPEYPTDRLAYVLSDSEPVILLTHLGLQEKLPATEIPVWLLDNPTIQANITCQSDDNLEAARLGLTSRHMAYVLYTSGSTGLPKGVMVEHIGVVNLLLSMQEILQITADDTMLASTTIGFDIAGLELYLPLFIGSRIVLAPSLAAKDPKQLEELIAANNIKIVQATPTSWRMLLDSGWTGANIKALSGGEALPHELAQRLREKVSGLWNLYGPTETTIWSTASSNLLMEQLDNYHTQSQITIGRPIANTQIYLLDKHNQPVPIGVIGEIHIGGIGLARGYLNLPELTAERFIADPFKTNPFKTDPFSTDPDARLYKTGDLGRWLPDGSIAYLGRNDFQVKIRGLRIELGEIETRLIQCADICEAVVIARENGVGDKRLVAYLIPNKDCTPGISQLREQLSKNLADYMIPSAFVMMEAFPLSPNGKLDRKSLPAPDHSAMSTREYVAPEGETEEQLAAIWKELLGLDRVSRYDNFFELGGHSLLVLQLQSQIKKTFDAELSIHQLFSHSTLCQLEECIIDSLLLQFDSESLQDIYKSMN</sequence>
<name>A0ABT5LB55_9GAMM</name>
<dbReference type="InterPro" id="IPR023213">
    <property type="entry name" value="CAT-like_dom_sf"/>
</dbReference>
<dbReference type="EMBL" id="JAQRFI010000004">
    <property type="protein sequence ID" value="MDC9588292.1"/>
    <property type="molecule type" value="Genomic_DNA"/>
</dbReference>
<dbReference type="Gene3D" id="3.30.559.10">
    <property type="entry name" value="Chloramphenicol acetyltransferase-like domain"/>
    <property type="match status" value="1"/>
</dbReference>
<dbReference type="InterPro" id="IPR036736">
    <property type="entry name" value="ACP-like_sf"/>
</dbReference>
<reference evidence="2 3" key="1">
    <citation type="submission" date="2023-02" db="EMBL/GenBank/DDBJ databases">
        <title>Entomopathogenic bacteria.</title>
        <authorList>
            <person name="Machado R.A."/>
        </authorList>
    </citation>
    <scope>NUCLEOTIDE SEQUENCE [LARGE SCALE GENOMIC DNA]</scope>
    <source>
        <strain evidence="2 3">XENO-10</strain>
    </source>
</reference>
<dbReference type="Gene3D" id="3.30.559.30">
    <property type="entry name" value="Nonribosomal peptide synthetase, condensation domain"/>
    <property type="match status" value="1"/>
</dbReference>
<dbReference type="SUPFAM" id="SSF56801">
    <property type="entry name" value="Acetyl-CoA synthetase-like"/>
    <property type="match status" value="1"/>
</dbReference>
<comment type="caution">
    <text evidence="2">The sequence shown here is derived from an EMBL/GenBank/DDBJ whole genome shotgun (WGS) entry which is preliminary data.</text>
</comment>
<accession>A0ABT5LB55</accession>
<dbReference type="Pfam" id="PF00668">
    <property type="entry name" value="Condensation"/>
    <property type="match status" value="1"/>
</dbReference>
<dbReference type="SUPFAM" id="SSF52777">
    <property type="entry name" value="CoA-dependent acyltransferases"/>
    <property type="match status" value="2"/>
</dbReference>
<dbReference type="PANTHER" id="PTHR45527">
    <property type="entry name" value="NONRIBOSOMAL PEPTIDE SYNTHETASE"/>
    <property type="match status" value="1"/>
</dbReference>
<evidence type="ECO:0000313" key="3">
    <source>
        <dbReference type="Proteomes" id="UP001217178"/>
    </source>
</evidence>
<dbReference type="InterPro" id="IPR000873">
    <property type="entry name" value="AMP-dep_synth/lig_dom"/>
</dbReference>